<dbReference type="EMBL" id="QXIR01000035">
    <property type="protein sequence ID" value="RIW29217.1"/>
    <property type="molecule type" value="Genomic_DNA"/>
</dbReference>
<organism evidence="1 2">
    <name type="scientific">Bacillus salacetis</name>
    <dbReference type="NCBI Taxonomy" id="2315464"/>
    <lineage>
        <taxon>Bacteria</taxon>
        <taxon>Bacillati</taxon>
        <taxon>Bacillota</taxon>
        <taxon>Bacilli</taxon>
        <taxon>Bacillales</taxon>
        <taxon>Bacillaceae</taxon>
        <taxon>Bacillus</taxon>
    </lineage>
</organism>
<accession>A0A3A1QUY5</accession>
<evidence type="ECO:0000313" key="2">
    <source>
        <dbReference type="Proteomes" id="UP000265801"/>
    </source>
</evidence>
<keyword evidence="2" id="KW-1185">Reference proteome</keyword>
<protein>
    <submittedName>
        <fullName evidence="1">Uncharacterized protein</fullName>
    </submittedName>
</protein>
<evidence type="ECO:0000313" key="1">
    <source>
        <dbReference type="EMBL" id="RIW29217.1"/>
    </source>
</evidence>
<proteinExistence type="predicted"/>
<comment type="caution">
    <text evidence="1">The sequence shown here is derived from an EMBL/GenBank/DDBJ whole genome shotgun (WGS) entry which is preliminary data.</text>
</comment>
<sequence>MSLIVKGIRGSIRIHEVPGDENAVKKRVWVHGTQCPPPVIVRPDWTLDLHKTNNRLKKMETAKMASFTGKMILVEEKGSTVLTMDQIPVAKLFSRFNGRQMSLSIYKLNTQAGKELIGKYEGSADVFYFEGGQQFYAGTKYVNDFYIDDEDIIEKLESLLDEDVRLTVNEE</sequence>
<gene>
    <name evidence="1" type="ORF">D3H55_19690</name>
</gene>
<dbReference type="Proteomes" id="UP000265801">
    <property type="component" value="Unassembled WGS sequence"/>
</dbReference>
<name>A0A3A1QUY5_9BACI</name>
<dbReference type="AlphaFoldDB" id="A0A3A1QUY5"/>
<reference evidence="1 2" key="1">
    <citation type="submission" date="2018-09" db="EMBL/GenBank/DDBJ databases">
        <title>Bacillus saliacetes sp. nov., isolated from Thai shrimp paste (Ka-pi).</title>
        <authorList>
            <person name="Daroonpunt R."/>
            <person name="Tanasupawat S."/>
            <person name="Yiamsombut S."/>
        </authorList>
    </citation>
    <scope>NUCLEOTIDE SEQUENCE [LARGE SCALE GENOMIC DNA]</scope>
    <source>
        <strain evidence="1 2">SKP7-4</strain>
    </source>
</reference>